<dbReference type="SUPFAM" id="SSF109709">
    <property type="entry name" value="KorB DNA-binding domain-like"/>
    <property type="match status" value="1"/>
</dbReference>
<evidence type="ECO:0000259" key="2">
    <source>
        <dbReference type="Pfam" id="PF17762"/>
    </source>
</evidence>
<dbReference type="EMBL" id="BSRX01000047">
    <property type="protein sequence ID" value="GLW58114.1"/>
    <property type="molecule type" value="Genomic_DNA"/>
</dbReference>
<evidence type="ECO:0000313" key="3">
    <source>
        <dbReference type="EMBL" id="GLW58114.1"/>
    </source>
</evidence>
<dbReference type="Gene3D" id="1.10.10.2830">
    <property type="match status" value="1"/>
</dbReference>
<dbReference type="InterPro" id="IPR050336">
    <property type="entry name" value="Chromosome_partition/occlusion"/>
</dbReference>
<dbReference type="RefSeq" id="WP_051777626.1">
    <property type="nucleotide sequence ID" value="NZ_BSRX01000047.1"/>
</dbReference>
<sequence>MAGRRVNVADLLGKPAAPAENRDFEGASDSSGPDRLIYVKTARLAPNPHNPRDGVGDLSDLSSIAEIQRQSLLVVTRAAYLLLYPDEAEQLRGSDFIVVNGCRRHAAAVEFGRAELACAVNDTVARSRAALLRAALDENVERKDLDPIEEAKAVMAIVAEYPTAKAAAEAEGWTGAWISQRKSLLKLHPDLQAMVRAHAAGDESGLSIRRARRLGAVKDIEELTAEQQLMRLADIERGDSAKKAAGRQSAAVDQAADANGTSEGQVQEAAEFTAVNSGARPSAAGVSAPAAPGMQEGRAPGAAAEFTAVNPASTADRPVPKQSAGATGTPAPTLVDLAALTIDELAQAIFSALSIDDAYRLADALATKVLESSGEG</sequence>
<organism evidence="3 4">
    <name type="scientific">Kitasatospora phosalacinea</name>
    <dbReference type="NCBI Taxonomy" id="2065"/>
    <lineage>
        <taxon>Bacteria</taxon>
        <taxon>Bacillati</taxon>
        <taxon>Actinomycetota</taxon>
        <taxon>Actinomycetes</taxon>
        <taxon>Kitasatosporales</taxon>
        <taxon>Streptomycetaceae</taxon>
        <taxon>Kitasatospora</taxon>
    </lineage>
</organism>
<dbReference type="AlphaFoldDB" id="A0A9W6PNI9"/>
<evidence type="ECO:0000256" key="1">
    <source>
        <dbReference type="SAM" id="MobiDB-lite"/>
    </source>
</evidence>
<feature type="compositionally biased region" description="Low complexity" evidence="1">
    <location>
        <begin position="277"/>
        <end position="293"/>
    </location>
</feature>
<dbReference type="InterPro" id="IPR036086">
    <property type="entry name" value="ParB/Sulfiredoxin_sf"/>
</dbReference>
<name>A0A9W6PNI9_9ACTN</name>
<dbReference type="GO" id="GO:0045881">
    <property type="term" value="P:positive regulation of sporulation resulting in formation of a cellular spore"/>
    <property type="evidence" value="ECO:0007669"/>
    <property type="project" value="TreeGrafter"/>
</dbReference>
<dbReference type="GO" id="GO:0005694">
    <property type="term" value="C:chromosome"/>
    <property type="evidence" value="ECO:0007669"/>
    <property type="project" value="TreeGrafter"/>
</dbReference>
<dbReference type="PANTHER" id="PTHR33375:SF1">
    <property type="entry name" value="CHROMOSOME-PARTITIONING PROTEIN PARB-RELATED"/>
    <property type="match status" value="1"/>
</dbReference>
<feature type="domain" description="ParB/Spo0J HTH" evidence="2">
    <location>
        <begin position="143"/>
        <end position="223"/>
    </location>
</feature>
<accession>A0A9W6PNI9</accession>
<dbReference type="SUPFAM" id="SSF110849">
    <property type="entry name" value="ParB/Sulfiredoxin"/>
    <property type="match status" value="1"/>
</dbReference>
<feature type="region of interest" description="Disordered" evidence="1">
    <location>
        <begin position="1"/>
        <end position="33"/>
    </location>
</feature>
<dbReference type="Pfam" id="PF17762">
    <property type="entry name" value="HTH_ParB"/>
    <property type="match status" value="1"/>
</dbReference>
<evidence type="ECO:0000313" key="4">
    <source>
        <dbReference type="Proteomes" id="UP001165143"/>
    </source>
</evidence>
<proteinExistence type="predicted"/>
<comment type="caution">
    <text evidence="3">The sequence shown here is derived from an EMBL/GenBank/DDBJ whole genome shotgun (WGS) entry which is preliminary data.</text>
</comment>
<dbReference type="OrthoDB" id="70307at2"/>
<dbReference type="Proteomes" id="UP001165143">
    <property type="component" value="Unassembled WGS sequence"/>
</dbReference>
<dbReference type="InterPro" id="IPR041468">
    <property type="entry name" value="HTH_ParB/Spo0J"/>
</dbReference>
<dbReference type="GO" id="GO:0007059">
    <property type="term" value="P:chromosome segregation"/>
    <property type="evidence" value="ECO:0007669"/>
    <property type="project" value="TreeGrafter"/>
</dbReference>
<dbReference type="PANTHER" id="PTHR33375">
    <property type="entry name" value="CHROMOSOME-PARTITIONING PROTEIN PARB-RELATED"/>
    <property type="match status" value="1"/>
</dbReference>
<reference evidence="3" key="1">
    <citation type="submission" date="2023-02" db="EMBL/GenBank/DDBJ databases">
        <title>Kitasatospora phosalacinea NBRC 14362.</title>
        <authorList>
            <person name="Ichikawa N."/>
            <person name="Sato H."/>
            <person name="Tonouchi N."/>
        </authorList>
    </citation>
    <scope>NUCLEOTIDE SEQUENCE</scope>
    <source>
        <strain evidence="3">NBRC 14362</strain>
    </source>
</reference>
<protein>
    <recommendedName>
        <fullName evidence="2">ParB/Spo0J HTH domain-containing protein</fullName>
    </recommendedName>
</protein>
<feature type="region of interest" description="Disordered" evidence="1">
    <location>
        <begin position="244"/>
        <end position="298"/>
    </location>
</feature>
<gene>
    <name evidence="3" type="ORF">Kpho01_61250</name>
</gene>